<keyword evidence="7 9" id="KW-0624">Polysaccharide degradation</keyword>
<dbReference type="PRINTS" id="PR00735">
    <property type="entry name" value="GLHYDRLASE8"/>
</dbReference>
<gene>
    <name evidence="10" type="ORF">E2C06_27395</name>
</gene>
<organism evidence="10 11">
    <name type="scientific">Dankookia rubra</name>
    <dbReference type="NCBI Taxonomy" id="1442381"/>
    <lineage>
        <taxon>Bacteria</taxon>
        <taxon>Pseudomonadati</taxon>
        <taxon>Pseudomonadota</taxon>
        <taxon>Alphaproteobacteria</taxon>
        <taxon>Acetobacterales</taxon>
        <taxon>Roseomonadaceae</taxon>
        <taxon>Dankookia</taxon>
    </lineage>
</organism>
<evidence type="ECO:0000313" key="10">
    <source>
        <dbReference type="EMBL" id="TDH59448.1"/>
    </source>
</evidence>
<proteinExistence type="inferred from homology"/>
<evidence type="ECO:0000256" key="6">
    <source>
        <dbReference type="ARBA" id="ARBA00023295"/>
    </source>
</evidence>
<keyword evidence="5" id="KW-0136">Cellulose degradation</keyword>
<keyword evidence="11" id="KW-1185">Reference proteome</keyword>
<dbReference type="PROSITE" id="PS00812">
    <property type="entry name" value="GLYCOSYL_HYDROL_F8"/>
    <property type="match status" value="1"/>
</dbReference>
<comment type="caution">
    <text evidence="10">The sequence shown here is derived from an EMBL/GenBank/DDBJ whole genome shotgun (WGS) entry which is preliminary data.</text>
</comment>
<evidence type="ECO:0000256" key="7">
    <source>
        <dbReference type="ARBA" id="ARBA00023326"/>
    </source>
</evidence>
<dbReference type="InterPro" id="IPR012341">
    <property type="entry name" value="6hp_glycosidase-like_sf"/>
</dbReference>
<keyword evidence="4 9" id="KW-0378">Hydrolase</keyword>
<evidence type="ECO:0000256" key="3">
    <source>
        <dbReference type="ARBA" id="ARBA00022729"/>
    </source>
</evidence>
<dbReference type="GO" id="GO:0030245">
    <property type="term" value="P:cellulose catabolic process"/>
    <property type="evidence" value="ECO:0007669"/>
    <property type="project" value="UniProtKB-KW"/>
</dbReference>
<reference evidence="10 11" key="1">
    <citation type="journal article" date="2016" name="J. Microbiol.">
        <title>Dankookia rubra gen. nov., sp. nov., an alphaproteobacterium isolated from sediment of a shallow stream.</title>
        <authorList>
            <person name="Kim W.H."/>
            <person name="Kim D.H."/>
            <person name="Kang K."/>
            <person name="Ahn T.Y."/>
        </authorList>
    </citation>
    <scope>NUCLEOTIDE SEQUENCE [LARGE SCALE GENOMIC DNA]</scope>
    <source>
        <strain evidence="10 11">JCM30602</strain>
    </source>
</reference>
<dbReference type="SUPFAM" id="SSF48208">
    <property type="entry name" value="Six-hairpin glycosidases"/>
    <property type="match status" value="1"/>
</dbReference>
<dbReference type="InterPro" id="IPR002037">
    <property type="entry name" value="Glyco_hydro_8"/>
</dbReference>
<dbReference type="GO" id="GO:0008810">
    <property type="term" value="F:cellulase activity"/>
    <property type="evidence" value="ECO:0007669"/>
    <property type="project" value="UniProtKB-EC"/>
</dbReference>
<dbReference type="Gene3D" id="1.50.10.10">
    <property type="match status" value="1"/>
</dbReference>
<sequence length="324" mass="35418">MDAGRAAWAAFQARFVAPDGRVIDTGNGGISHSEGQGWAMLLAVRADDRRGFDRLHAWTRRTLQRPRDALHAWRFRPDAAMPVDDPNNATDGDLCIAWALLEAGQRWGNAGHLAAGAAIGRDLLRLLVRPAASFGVLLPGIQGFERTDHLVVNLSYYVFPAFRLLAQAVPDAAWARLAADGLTLLRLARFGRWQLPPDWLQVARQDAALAPAAGWPARFSFDAVRVPLWLAWAGLWREPALLQAHRFWTASAPPPAWVDLETGSTAPYPALPGMVAVARLAASDGRTGPFHPSAREIVESFDYYSTMLILLSAWALQENATPPG</sequence>
<evidence type="ECO:0000256" key="9">
    <source>
        <dbReference type="RuleBase" id="RU361167"/>
    </source>
</evidence>
<dbReference type="InterPro" id="IPR019834">
    <property type="entry name" value="Glyco_hydro_8_CS"/>
</dbReference>
<keyword evidence="7 9" id="KW-0119">Carbohydrate metabolism</keyword>
<keyword evidence="6 9" id="KW-0326">Glycosidase</keyword>
<protein>
    <recommendedName>
        <fullName evidence="9">Glucanase</fullName>
        <ecNumber evidence="9">3.2.1.-</ecNumber>
    </recommendedName>
</protein>
<dbReference type="Pfam" id="PF01270">
    <property type="entry name" value="Glyco_hydro_8"/>
    <property type="match status" value="1"/>
</dbReference>
<comment type="similarity">
    <text evidence="2 9">Belongs to the glycosyl hydrolase 8 (cellulase D) family.</text>
</comment>
<evidence type="ECO:0000256" key="4">
    <source>
        <dbReference type="ARBA" id="ARBA00022801"/>
    </source>
</evidence>
<keyword evidence="3" id="KW-0732">Signal</keyword>
<evidence type="ECO:0000256" key="5">
    <source>
        <dbReference type="ARBA" id="ARBA00023001"/>
    </source>
</evidence>
<dbReference type="OrthoDB" id="9766708at2"/>
<dbReference type="EMBL" id="SMSJ01000066">
    <property type="protein sequence ID" value="TDH59448.1"/>
    <property type="molecule type" value="Genomic_DNA"/>
</dbReference>
<feature type="active site" description="Nucleophile" evidence="8">
    <location>
        <position position="91"/>
    </location>
</feature>
<name>A0A4R5QA76_9PROT</name>
<comment type="catalytic activity">
    <reaction evidence="1">
        <text>Endohydrolysis of (1-&gt;4)-beta-D-glucosidic linkages in cellulose, lichenin and cereal beta-D-glucans.</text>
        <dbReference type="EC" id="3.2.1.4"/>
    </reaction>
</comment>
<dbReference type="InterPro" id="IPR008928">
    <property type="entry name" value="6-hairpin_glycosidase_sf"/>
</dbReference>
<dbReference type="AlphaFoldDB" id="A0A4R5QA76"/>
<evidence type="ECO:0000256" key="8">
    <source>
        <dbReference type="PROSITE-ProRule" id="PRU10058"/>
    </source>
</evidence>
<dbReference type="EC" id="3.2.1.-" evidence="9"/>
<evidence type="ECO:0000313" key="11">
    <source>
        <dbReference type="Proteomes" id="UP000295096"/>
    </source>
</evidence>
<evidence type="ECO:0000256" key="1">
    <source>
        <dbReference type="ARBA" id="ARBA00000966"/>
    </source>
</evidence>
<dbReference type="Proteomes" id="UP000295096">
    <property type="component" value="Unassembled WGS sequence"/>
</dbReference>
<accession>A0A4R5QA76</accession>
<evidence type="ECO:0000256" key="2">
    <source>
        <dbReference type="ARBA" id="ARBA00009209"/>
    </source>
</evidence>